<dbReference type="Gene3D" id="3.90.1720.10">
    <property type="entry name" value="endopeptidase domain like (from Nostoc punctiforme)"/>
    <property type="match status" value="1"/>
</dbReference>
<comment type="caution">
    <text evidence="1">The sequence shown here is derived from an EMBL/GenBank/DDBJ whole genome shotgun (WGS) entry which is preliminary data.</text>
</comment>
<dbReference type="Pfam" id="PF05708">
    <property type="entry name" value="Peptidase_C92"/>
    <property type="match status" value="1"/>
</dbReference>
<name>A0ABV7LRR1_9GAMM</name>
<sequence>MQSILHQIGYCLGCWLSCPRSQYDTLPNYQPDSVMRCLRPGDVLLVEGTSRLSTAIKYLTQSSWSHAALYIGDALNDASSSGRKGTFIEADVVEGVRIVDFDEFRGYNLRICRPVGLRQEDIEALVEFVCQRVGYQYDLRNIFDLGRYLIPIPPVPSRWRRRMLGLGSGEPTRAICSTLIAQAFQSIDYPILPDHVWQNDESLCRGCRRKILKKRHYTLFTPRDFDFSPYFLVIKPMLEAGFTPYALKWEGKKEARDDDPVPVG</sequence>
<reference evidence="2" key="1">
    <citation type="journal article" date="2019" name="Int. J. Syst. Evol. Microbiol.">
        <title>The Global Catalogue of Microorganisms (GCM) 10K type strain sequencing project: providing services to taxonomists for standard genome sequencing and annotation.</title>
        <authorList>
            <consortium name="The Broad Institute Genomics Platform"/>
            <consortium name="The Broad Institute Genome Sequencing Center for Infectious Disease"/>
            <person name="Wu L."/>
            <person name="Ma J."/>
        </authorList>
    </citation>
    <scope>NUCLEOTIDE SEQUENCE [LARGE SCALE GENOMIC DNA]</scope>
    <source>
        <strain evidence="2">CECT 7698</strain>
    </source>
</reference>
<dbReference type="Proteomes" id="UP001595579">
    <property type="component" value="Unassembled WGS sequence"/>
</dbReference>
<evidence type="ECO:0000313" key="1">
    <source>
        <dbReference type="EMBL" id="MFC3284921.1"/>
    </source>
</evidence>
<evidence type="ECO:0000313" key="2">
    <source>
        <dbReference type="Proteomes" id="UP001595579"/>
    </source>
</evidence>
<dbReference type="EMBL" id="JBHRUG010000029">
    <property type="protein sequence ID" value="MFC3284921.1"/>
    <property type="molecule type" value="Genomic_DNA"/>
</dbReference>
<keyword evidence="2" id="KW-1185">Reference proteome</keyword>
<organism evidence="1 2">
    <name type="scientific">Litchfieldella rifensis</name>
    <dbReference type="NCBI Taxonomy" id="762643"/>
    <lineage>
        <taxon>Bacteria</taxon>
        <taxon>Pseudomonadati</taxon>
        <taxon>Pseudomonadota</taxon>
        <taxon>Gammaproteobacteria</taxon>
        <taxon>Oceanospirillales</taxon>
        <taxon>Halomonadaceae</taxon>
        <taxon>Litchfieldella</taxon>
    </lineage>
</organism>
<gene>
    <name evidence="1" type="ORF">ACFOEV_15075</name>
</gene>
<accession>A0ABV7LRR1</accession>
<proteinExistence type="predicted"/>
<dbReference type="SUPFAM" id="SSF54001">
    <property type="entry name" value="Cysteine proteinases"/>
    <property type="match status" value="1"/>
</dbReference>
<dbReference type="RefSeq" id="WP_386775365.1">
    <property type="nucleotide sequence ID" value="NZ_JBHRUG010000029.1"/>
</dbReference>
<dbReference type="InterPro" id="IPR038765">
    <property type="entry name" value="Papain-like_cys_pep_sf"/>
</dbReference>
<dbReference type="InterPro" id="IPR024453">
    <property type="entry name" value="Peptidase_C92"/>
</dbReference>
<protein>
    <submittedName>
        <fullName evidence="1">YiiX/YebB-like N1pC/P60 family cysteine hydrolase</fullName>
    </submittedName>
</protein>